<organism evidence="2 3">
    <name type="scientific">Pseudosulfitobacter koreensis</name>
    <dbReference type="NCBI Taxonomy" id="2968472"/>
    <lineage>
        <taxon>Bacteria</taxon>
        <taxon>Pseudomonadati</taxon>
        <taxon>Pseudomonadota</taxon>
        <taxon>Alphaproteobacteria</taxon>
        <taxon>Rhodobacterales</taxon>
        <taxon>Roseobacteraceae</taxon>
        <taxon>Pseudosulfitobacter</taxon>
    </lineage>
</organism>
<sequence>MSAPKLTQASVKNAIAAAADLTPTALVVQPNGSLRLEFLPEQLNNATNSEPLAPNGQAPKKWRGAQR</sequence>
<proteinExistence type="predicted"/>
<dbReference type="EMBL" id="JANKJG010000004">
    <property type="protein sequence ID" value="MCR8826284.1"/>
    <property type="molecule type" value="Genomic_DNA"/>
</dbReference>
<accession>A0ABT1YZK2</accession>
<gene>
    <name evidence="2" type="ORF">NTA49_07010</name>
</gene>
<reference evidence="2" key="1">
    <citation type="submission" date="2022-07" db="EMBL/GenBank/DDBJ databases">
        <title>Pseudosulfitobacter sp. strain AP-MA-4, whole genome sequence.</title>
        <authorList>
            <person name="Jiang Y."/>
        </authorList>
    </citation>
    <scope>NUCLEOTIDE SEQUENCE</scope>
    <source>
        <strain evidence="2">AP-MA-4</strain>
    </source>
</reference>
<comment type="caution">
    <text evidence="2">The sequence shown here is derived from an EMBL/GenBank/DDBJ whole genome shotgun (WGS) entry which is preliminary data.</text>
</comment>
<dbReference type="RefSeq" id="WP_258293975.1">
    <property type="nucleotide sequence ID" value="NZ_JANKJG010000004.1"/>
</dbReference>
<evidence type="ECO:0000256" key="1">
    <source>
        <dbReference type="SAM" id="MobiDB-lite"/>
    </source>
</evidence>
<name>A0ABT1YZK2_9RHOB</name>
<evidence type="ECO:0000313" key="3">
    <source>
        <dbReference type="Proteomes" id="UP001165396"/>
    </source>
</evidence>
<dbReference type="Proteomes" id="UP001165396">
    <property type="component" value="Unassembled WGS sequence"/>
</dbReference>
<keyword evidence="3" id="KW-1185">Reference proteome</keyword>
<protein>
    <submittedName>
        <fullName evidence="2">Uncharacterized protein</fullName>
    </submittedName>
</protein>
<evidence type="ECO:0000313" key="2">
    <source>
        <dbReference type="EMBL" id="MCR8826284.1"/>
    </source>
</evidence>
<feature type="region of interest" description="Disordered" evidence="1">
    <location>
        <begin position="42"/>
        <end position="67"/>
    </location>
</feature>